<evidence type="ECO:0000256" key="6">
    <source>
        <dbReference type="ARBA" id="ARBA00023136"/>
    </source>
</evidence>
<feature type="transmembrane region" description="Helical" evidence="7">
    <location>
        <begin position="145"/>
        <end position="164"/>
    </location>
</feature>
<feature type="transmembrane region" description="Helical" evidence="7">
    <location>
        <begin position="25"/>
        <end position="41"/>
    </location>
</feature>
<feature type="transmembrane region" description="Helical" evidence="7">
    <location>
        <begin position="86"/>
        <end position="105"/>
    </location>
</feature>
<keyword evidence="6 7" id="KW-0472">Membrane</keyword>
<accession>A0ABT0C6H6</accession>
<feature type="transmembrane region" description="Helical" evidence="7">
    <location>
        <begin position="265"/>
        <end position="285"/>
    </location>
</feature>
<evidence type="ECO:0000256" key="4">
    <source>
        <dbReference type="ARBA" id="ARBA00022692"/>
    </source>
</evidence>
<evidence type="ECO:0000256" key="3">
    <source>
        <dbReference type="ARBA" id="ARBA00022475"/>
    </source>
</evidence>
<proteinExistence type="inferred from homology"/>
<comment type="caution">
    <text evidence="8">The sequence shown here is derived from an EMBL/GenBank/DDBJ whole genome shotgun (WGS) entry which is preliminary data.</text>
</comment>
<reference evidence="8" key="1">
    <citation type="submission" date="2021-02" db="EMBL/GenBank/DDBJ databases">
        <title>The CRISPR/cas machinery reduction and long-range gene transfer in the hot spring cyanobacterium Synechococcus.</title>
        <authorList>
            <person name="Dvorak P."/>
            <person name="Jahodarova E."/>
            <person name="Hasler P."/>
            <person name="Poulickova A."/>
        </authorList>
    </citation>
    <scope>NUCLEOTIDE SEQUENCE</scope>
    <source>
        <strain evidence="8">Rupite</strain>
    </source>
</reference>
<comment type="similarity">
    <text evidence="2">Belongs to the UPF0324 family.</text>
</comment>
<evidence type="ECO:0000256" key="2">
    <source>
        <dbReference type="ARBA" id="ARBA00007977"/>
    </source>
</evidence>
<comment type="subcellular location">
    <subcellularLocation>
        <location evidence="1">Cell membrane</location>
        <topology evidence="1">Multi-pass membrane protein</topology>
    </subcellularLocation>
</comment>
<name>A0ABT0C6H6_THEVL</name>
<sequence length="321" mass="34039">MLLPGLLLTSGLAVGATLIQATWTISLLSPLLLAILFGILLRNTVGLPPTFYPGVRFSLKKILKLAIILLGLRLSLGDIATLGLTGFVMISATLVSTVAFTLWLGSRLGISQKLVHLIAAGTSICGASAVVTANSVVDSSEEEMAYAIGLITALGTVAMLLYPLVPELLHLSSLSYGIWCGASIHEVAQVIAASFQHDLVSGEFATLSKLSRVLYLAPLTVVLSLLTQRNQPTGSSLYIPWFVVIFLGVVVVNSLGLLPRDLTDGILSINKLLLGISLAGMGLETDLKKIRTLGIQPLYLAIASWLFLAVSSLVLVKQFYS</sequence>
<feature type="transmembrane region" description="Helical" evidence="7">
    <location>
        <begin position="297"/>
        <end position="316"/>
    </location>
</feature>
<dbReference type="PANTHER" id="PTHR30106">
    <property type="entry name" value="INNER MEMBRANE PROTEIN YEIH-RELATED"/>
    <property type="match status" value="1"/>
</dbReference>
<dbReference type="Pfam" id="PF03601">
    <property type="entry name" value="Cons_hypoth698"/>
    <property type="match status" value="1"/>
</dbReference>
<dbReference type="InterPro" id="IPR018383">
    <property type="entry name" value="UPF0324_pro"/>
</dbReference>
<evidence type="ECO:0000256" key="1">
    <source>
        <dbReference type="ARBA" id="ARBA00004651"/>
    </source>
</evidence>
<feature type="transmembrane region" description="Helical" evidence="7">
    <location>
        <begin position="114"/>
        <end position="133"/>
    </location>
</feature>
<feature type="transmembrane region" description="Helical" evidence="7">
    <location>
        <begin position="238"/>
        <end position="259"/>
    </location>
</feature>
<dbReference type="PANTHER" id="PTHR30106:SF2">
    <property type="entry name" value="UPF0324 INNER MEMBRANE PROTEIN YEIH"/>
    <property type="match status" value="1"/>
</dbReference>
<gene>
    <name evidence="8" type="ORF">JX360_00405</name>
</gene>
<keyword evidence="4 7" id="KW-0812">Transmembrane</keyword>
<evidence type="ECO:0000313" key="8">
    <source>
        <dbReference type="EMBL" id="MCJ2541378.1"/>
    </source>
</evidence>
<evidence type="ECO:0000256" key="7">
    <source>
        <dbReference type="SAM" id="Phobius"/>
    </source>
</evidence>
<keyword evidence="3" id="KW-1003">Cell membrane</keyword>
<organism evidence="8 9">
    <name type="scientific">Thermostichus vulcanus str. 'Rupite'</name>
    <dbReference type="NCBI Taxonomy" id="2813851"/>
    <lineage>
        <taxon>Bacteria</taxon>
        <taxon>Bacillati</taxon>
        <taxon>Cyanobacteriota</taxon>
        <taxon>Cyanophyceae</taxon>
        <taxon>Thermostichales</taxon>
        <taxon>Thermostichaceae</taxon>
        <taxon>Thermostichus</taxon>
    </lineage>
</organism>
<dbReference type="Proteomes" id="UP000830835">
    <property type="component" value="Unassembled WGS sequence"/>
</dbReference>
<protein>
    <submittedName>
        <fullName evidence="8">Sulfate exporter family transporter</fullName>
    </submittedName>
</protein>
<evidence type="ECO:0000313" key="9">
    <source>
        <dbReference type="Proteomes" id="UP000830835"/>
    </source>
</evidence>
<dbReference type="EMBL" id="JAFIRA010000001">
    <property type="protein sequence ID" value="MCJ2541378.1"/>
    <property type="molecule type" value="Genomic_DNA"/>
</dbReference>
<evidence type="ECO:0000256" key="5">
    <source>
        <dbReference type="ARBA" id="ARBA00022989"/>
    </source>
</evidence>
<keyword evidence="9" id="KW-1185">Reference proteome</keyword>
<keyword evidence="5 7" id="KW-1133">Transmembrane helix</keyword>